<name>E6PJB9_9ZZZZ</name>
<keyword evidence="1" id="KW-0812">Transmembrane</keyword>
<accession>E6PJB9</accession>
<protein>
    <submittedName>
        <fullName evidence="2">Uncharacterized protein</fullName>
    </submittedName>
</protein>
<gene>
    <name evidence="2" type="ORF">CARN1_2426</name>
</gene>
<sequence>MSPATQAAFQAAQATIQTAHATWALFGATAALVLITLAAVFFGKRAADSATKTYRLEAEPVLVLTKQGFGFVQVDRNHIPPDQIYVVTGNPALVDGLVLRRQQRDDRLGPHYPDRSPVGPTNLTAEQQAPWWSLNLEIHNAGRAPAVQVELDVDLTCRVFQTEPPMLGFVPDANASTDGTPIAGTLHGGGTLTLPAIAPQSKVLVRIENHLGIGARLTPRMQGRQVDWLDARRTTQTIQVVVPEGSFQLQPSS</sequence>
<evidence type="ECO:0000256" key="1">
    <source>
        <dbReference type="SAM" id="Phobius"/>
    </source>
</evidence>
<dbReference type="AlphaFoldDB" id="E6PJB9"/>
<feature type="transmembrane region" description="Helical" evidence="1">
    <location>
        <begin position="20"/>
        <end position="42"/>
    </location>
</feature>
<comment type="caution">
    <text evidence="2">The sequence shown here is derived from an EMBL/GenBank/DDBJ whole genome shotgun (WGS) entry which is preliminary data.</text>
</comment>
<keyword evidence="1" id="KW-0472">Membrane</keyword>
<reference evidence="2" key="1">
    <citation type="submission" date="2009-10" db="EMBL/GenBank/DDBJ databases">
        <title>Diversity of trophic interactions inside an arsenic-rich microbial ecosystem.</title>
        <authorList>
            <person name="Bertin P.N."/>
            <person name="Heinrich-Salmeron A."/>
            <person name="Pelletier E."/>
            <person name="Goulhen-Chollet F."/>
            <person name="Arsene-Ploetze F."/>
            <person name="Gallien S."/>
            <person name="Calteau A."/>
            <person name="Vallenet D."/>
            <person name="Casiot C."/>
            <person name="Chane-Woon-Ming B."/>
            <person name="Giloteaux L."/>
            <person name="Barakat M."/>
            <person name="Bonnefoy V."/>
            <person name="Bruneel O."/>
            <person name="Chandler M."/>
            <person name="Cleiss J."/>
            <person name="Duran R."/>
            <person name="Elbaz-Poulichet F."/>
            <person name="Fonknechten N."/>
            <person name="Lauga B."/>
            <person name="Mornico D."/>
            <person name="Ortet P."/>
            <person name="Schaeffer C."/>
            <person name="Siguier P."/>
            <person name="Alexander Thil Smith A."/>
            <person name="Van Dorsselaer A."/>
            <person name="Weissenbach J."/>
            <person name="Medigue C."/>
            <person name="Le Paslier D."/>
        </authorList>
    </citation>
    <scope>NUCLEOTIDE SEQUENCE</scope>
</reference>
<organism evidence="2">
    <name type="scientific">mine drainage metagenome</name>
    <dbReference type="NCBI Taxonomy" id="410659"/>
    <lineage>
        <taxon>unclassified sequences</taxon>
        <taxon>metagenomes</taxon>
        <taxon>ecological metagenomes</taxon>
    </lineage>
</organism>
<keyword evidence="1" id="KW-1133">Transmembrane helix</keyword>
<proteinExistence type="predicted"/>
<evidence type="ECO:0000313" key="2">
    <source>
        <dbReference type="EMBL" id="CBH76561.1"/>
    </source>
</evidence>
<dbReference type="EMBL" id="CABL01000020">
    <property type="protein sequence ID" value="CBH76561.1"/>
    <property type="molecule type" value="Genomic_DNA"/>
</dbReference>